<organism evidence="1 2">
    <name type="scientific">Nitrosomonas oligotropha</name>
    <dbReference type="NCBI Taxonomy" id="42354"/>
    <lineage>
        <taxon>Bacteria</taxon>
        <taxon>Pseudomonadati</taxon>
        <taxon>Pseudomonadota</taxon>
        <taxon>Betaproteobacteria</taxon>
        <taxon>Nitrosomonadales</taxon>
        <taxon>Nitrosomonadaceae</taxon>
        <taxon>Nitrosomonas</taxon>
    </lineage>
</organism>
<proteinExistence type="predicted"/>
<evidence type="ECO:0000313" key="2">
    <source>
        <dbReference type="Proteomes" id="UP000244128"/>
    </source>
</evidence>
<protein>
    <submittedName>
        <fullName evidence="1">Uncharacterized protein</fullName>
    </submittedName>
</protein>
<dbReference type="EMBL" id="QAOI01000031">
    <property type="protein sequence ID" value="PTQ70848.1"/>
    <property type="molecule type" value="Genomic_DNA"/>
</dbReference>
<dbReference type="AlphaFoldDB" id="A0A2T5HGZ8"/>
<sequence length="65" mass="7014">MAKTDKAEASAAPVVFRDQAFRSRTIILDGGRAFAVEKSTIEATDAALIAHLDNHPDFERIQTGA</sequence>
<evidence type="ECO:0000313" key="1">
    <source>
        <dbReference type="EMBL" id="PTQ70848.1"/>
    </source>
</evidence>
<reference evidence="1 2" key="1">
    <citation type="submission" date="2018-04" db="EMBL/GenBank/DDBJ databases">
        <title>Active sludge and wastewater microbial communities from Klosterneuburg, Austria.</title>
        <authorList>
            <person name="Wagner M."/>
        </authorList>
    </citation>
    <scope>NUCLEOTIDE SEQUENCE [LARGE SCALE GENOMIC DNA]</scope>
    <source>
        <strain evidence="1 2">Nm49</strain>
    </source>
</reference>
<name>A0A2T5HGZ8_9PROT</name>
<accession>A0A2T5HGZ8</accession>
<gene>
    <name evidence="1" type="ORF">C8R26_13135</name>
</gene>
<comment type="caution">
    <text evidence="1">The sequence shown here is derived from an EMBL/GenBank/DDBJ whole genome shotgun (WGS) entry which is preliminary data.</text>
</comment>
<dbReference type="Proteomes" id="UP000244128">
    <property type="component" value="Unassembled WGS sequence"/>
</dbReference>
<dbReference type="RefSeq" id="WP_107804257.1">
    <property type="nucleotide sequence ID" value="NZ_QAOI01000031.1"/>
</dbReference>